<keyword evidence="2" id="KW-1185">Reference proteome</keyword>
<protein>
    <submittedName>
        <fullName evidence="1">Uncharacterized protein</fullName>
    </submittedName>
</protein>
<evidence type="ECO:0000313" key="1">
    <source>
        <dbReference type="EMBL" id="WCZ38010.1"/>
    </source>
</evidence>
<dbReference type="EMBL" id="CP063194">
    <property type="protein sequence ID" value="WCZ38010.1"/>
    <property type="molecule type" value="Genomic_DNA"/>
</dbReference>
<reference evidence="1 2" key="1">
    <citation type="submission" date="2020-10" db="EMBL/GenBank/DDBJ databases">
        <title>Complete genome sequence of Corynebacterium jeddahense DSM 45997, type strain of Corynebacterium jeddahense.</title>
        <authorList>
            <person name="Busche T."/>
            <person name="Kalinowski J."/>
            <person name="Ruckert C."/>
        </authorList>
    </citation>
    <scope>NUCLEOTIDE SEQUENCE [LARGE SCALE GENOMIC DNA]</scope>
    <source>
        <strain evidence="1 2">DSM 45997</strain>
    </source>
</reference>
<dbReference type="RefSeq" id="WP_273657590.1">
    <property type="nucleotide sequence ID" value="NZ_CP063194.1"/>
</dbReference>
<name>A0ABY7UJB9_9CORY</name>
<dbReference type="Proteomes" id="UP001218071">
    <property type="component" value="Chromosome"/>
</dbReference>
<organism evidence="1 2">
    <name type="scientific">Corynebacterium jeddahense</name>
    <dbReference type="NCBI Taxonomy" id="1414719"/>
    <lineage>
        <taxon>Bacteria</taxon>
        <taxon>Bacillati</taxon>
        <taxon>Actinomycetota</taxon>
        <taxon>Actinomycetes</taxon>
        <taxon>Mycobacteriales</taxon>
        <taxon>Corynebacteriaceae</taxon>
        <taxon>Corynebacterium</taxon>
    </lineage>
</organism>
<sequence>MHDPTRIPQLIAALQEAWEGQPDLSFAQLVGVLENRGLRWGTSDTELLEMLGELSSEHPSLIDATSGPLSITTIGPDQLVTVAPPYVVVRSAVDGARMPAVWRFAQMRRTGPGLPLVLTDEGGVEHHLGVVSLVARVGAEGAPSIRGMRRRDIGNARWLVQFADGRRAVVGQRIRVWETVGREVRSRWVAWETILGCEPGEDMQIAPAGGGEPLSLGRVERVLLLEA</sequence>
<gene>
    <name evidence="1" type="ORF">CJEDD_01935</name>
</gene>
<evidence type="ECO:0000313" key="2">
    <source>
        <dbReference type="Proteomes" id="UP001218071"/>
    </source>
</evidence>
<accession>A0ABY7UJB9</accession>
<proteinExistence type="predicted"/>